<protein>
    <submittedName>
        <fullName evidence="1">Uncharacterized protein</fullName>
    </submittedName>
</protein>
<comment type="caution">
    <text evidence="1">The sequence shown here is derived from an EMBL/GenBank/DDBJ whole genome shotgun (WGS) entry which is preliminary data.</text>
</comment>
<reference evidence="1 2" key="1">
    <citation type="submission" date="2020-09" db="EMBL/GenBank/DDBJ databases">
        <title>De no assembly of potato wild relative species, Solanum commersonii.</title>
        <authorList>
            <person name="Cho K."/>
        </authorList>
    </citation>
    <scope>NUCLEOTIDE SEQUENCE [LARGE SCALE GENOMIC DNA]</scope>
    <source>
        <strain evidence="1">LZ3.2</strain>
        <tissue evidence="1">Leaf</tissue>
    </source>
</reference>
<proteinExistence type="predicted"/>
<sequence>MRSCSCFKVLLKNSFGTFGFSLSYLYRSSSVDFLDFSLELQLLILELFNLFAAESDYVWRNPP</sequence>
<gene>
    <name evidence="1" type="ORF">H5410_025879</name>
</gene>
<dbReference type="EMBL" id="JACXVP010000005">
    <property type="protein sequence ID" value="KAG5604387.1"/>
    <property type="molecule type" value="Genomic_DNA"/>
</dbReference>
<name>A0A9J5YUF5_SOLCO</name>
<dbReference type="AlphaFoldDB" id="A0A9J5YUF5"/>
<keyword evidence="2" id="KW-1185">Reference proteome</keyword>
<organism evidence="1 2">
    <name type="scientific">Solanum commersonii</name>
    <name type="common">Commerson's wild potato</name>
    <name type="synonym">Commerson's nightshade</name>
    <dbReference type="NCBI Taxonomy" id="4109"/>
    <lineage>
        <taxon>Eukaryota</taxon>
        <taxon>Viridiplantae</taxon>
        <taxon>Streptophyta</taxon>
        <taxon>Embryophyta</taxon>
        <taxon>Tracheophyta</taxon>
        <taxon>Spermatophyta</taxon>
        <taxon>Magnoliopsida</taxon>
        <taxon>eudicotyledons</taxon>
        <taxon>Gunneridae</taxon>
        <taxon>Pentapetalae</taxon>
        <taxon>asterids</taxon>
        <taxon>lamiids</taxon>
        <taxon>Solanales</taxon>
        <taxon>Solanaceae</taxon>
        <taxon>Solanoideae</taxon>
        <taxon>Solaneae</taxon>
        <taxon>Solanum</taxon>
    </lineage>
</organism>
<evidence type="ECO:0000313" key="2">
    <source>
        <dbReference type="Proteomes" id="UP000824120"/>
    </source>
</evidence>
<dbReference type="Proteomes" id="UP000824120">
    <property type="component" value="Chromosome 5"/>
</dbReference>
<evidence type="ECO:0000313" key="1">
    <source>
        <dbReference type="EMBL" id="KAG5604387.1"/>
    </source>
</evidence>
<accession>A0A9J5YUF5</accession>